<keyword evidence="1" id="KW-1133">Transmembrane helix</keyword>
<comment type="caution">
    <text evidence="2">The sequence shown here is derived from an EMBL/GenBank/DDBJ whole genome shotgun (WGS) entry which is preliminary data.</text>
</comment>
<keyword evidence="1" id="KW-0472">Membrane</keyword>
<evidence type="ECO:0000256" key="1">
    <source>
        <dbReference type="SAM" id="Phobius"/>
    </source>
</evidence>
<dbReference type="Proteomes" id="UP000661112">
    <property type="component" value="Unassembled WGS sequence"/>
</dbReference>
<protein>
    <submittedName>
        <fullName evidence="2">Uncharacterized protein</fullName>
    </submittedName>
</protein>
<proteinExistence type="predicted"/>
<reference evidence="2 3" key="1">
    <citation type="journal article" date="2020" name="ISME J.">
        <title>Comparative genomics reveals insights into cyanobacterial evolution and habitat adaptation.</title>
        <authorList>
            <person name="Chen M.Y."/>
            <person name="Teng W.K."/>
            <person name="Zhao L."/>
            <person name="Hu C.X."/>
            <person name="Zhou Y.K."/>
            <person name="Han B.P."/>
            <person name="Song L.R."/>
            <person name="Shu W.S."/>
        </authorList>
    </citation>
    <scope>NUCLEOTIDE SEQUENCE [LARGE SCALE GENOMIC DNA]</scope>
    <source>
        <strain evidence="2 3">FACHB-119</strain>
    </source>
</reference>
<sequence length="148" mass="17529">MSNNNFVCLYIKTFRGWSFQGFYKYRAYAMKTTRLLEANGKEVKLVQFCYDGEYTFYRTSERNNRYSMKRHFIYKLLQTSAIVSAISVVSLQAILFARFSEKHNISREFQFQNQNYVLLRQMWIGVAVFGISTLIGGHYFGSNRRIDN</sequence>
<feature type="transmembrane region" description="Helical" evidence="1">
    <location>
        <begin position="72"/>
        <end position="97"/>
    </location>
</feature>
<accession>A0ABR8DAE6</accession>
<evidence type="ECO:0000313" key="3">
    <source>
        <dbReference type="Proteomes" id="UP000661112"/>
    </source>
</evidence>
<organism evidence="2 3">
    <name type="scientific">Anabaena azotica FACHB-119</name>
    <dbReference type="NCBI Taxonomy" id="947527"/>
    <lineage>
        <taxon>Bacteria</taxon>
        <taxon>Bacillati</taxon>
        <taxon>Cyanobacteriota</taxon>
        <taxon>Cyanophyceae</taxon>
        <taxon>Nostocales</taxon>
        <taxon>Nostocaceae</taxon>
        <taxon>Anabaena</taxon>
        <taxon>Anabaena azotica</taxon>
    </lineage>
</organism>
<keyword evidence="1" id="KW-0812">Transmembrane</keyword>
<dbReference type="EMBL" id="JACJSG010000042">
    <property type="protein sequence ID" value="MBD2503911.1"/>
    <property type="molecule type" value="Genomic_DNA"/>
</dbReference>
<name>A0ABR8DAE6_9NOST</name>
<feature type="transmembrane region" description="Helical" evidence="1">
    <location>
        <begin position="117"/>
        <end position="140"/>
    </location>
</feature>
<gene>
    <name evidence="2" type="ORF">H6G83_25445</name>
</gene>
<keyword evidence="3" id="KW-1185">Reference proteome</keyword>
<dbReference type="RefSeq" id="WP_190477164.1">
    <property type="nucleotide sequence ID" value="NZ_JACJSG010000042.1"/>
</dbReference>
<evidence type="ECO:0000313" key="2">
    <source>
        <dbReference type="EMBL" id="MBD2503911.1"/>
    </source>
</evidence>